<organism evidence="2 3">
    <name type="scientific">Pelagomonas calceolata</name>
    <dbReference type="NCBI Taxonomy" id="35677"/>
    <lineage>
        <taxon>Eukaryota</taxon>
        <taxon>Sar</taxon>
        <taxon>Stramenopiles</taxon>
        <taxon>Ochrophyta</taxon>
        <taxon>Pelagophyceae</taxon>
        <taxon>Pelagomonadales</taxon>
        <taxon>Pelagomonadaceae</taxon>
        <taxon>Pelagomonas</taxon>
    </lineage>
</organism>
<evidence type="ECO:0000256" key="1">
    <source>
        <dbReference type="SAM" id="MobiDB-lite"/>
    </source>
</evidence>
<feature type="compositionally biased region" description="Low complexity" evidence="1">
    <location>
        <begin position="522"/>
        <end position="538"/>
    </location>
</feature>
<feature type="region of interest" description="Disordered" evidence="1">
    <location>
        <begin position="1"/>
        <end position="92"/>
    </location>
</feature>
<dbReference type="EMBL" id="CAKKNE010000005">
    <property type="protein sequence ID" value="CAH0377107.1"/>
    <property type="molecule type" value="Genomic_DNA"/>
</dbReference>
<comment type="caution">
    <text evidence="2">The sequence shown here is derived from an EMBL/GenBank/DDBJ whole genome shotgun (WGS) entry which is preliminary data.</text>
</comment>
<evidence type="ECO:0008006" key="4">
    <source>
        <dbReference type="Google" id="ProtNLM"/>
    </source>
</evidence>
<feature type="compositionally biased region" description="Pro residues" evidence="1">
    <location>
        <begin position="361"/>
        <end position="380"/>
    </location>
</feature>
<feature type="region of interest" description="Disordered" evidence="1">
    <location>
        <begin position="354"/>
        <end position="487"/>
    </location>
</feature>
<feature type="region of interest" description="Disordered" evidence="1">
    <location>
        <begin position="516"/>
        <end position="538"/>
    </location>
</feature>
<dbReference type="AlphaFoldDB" id="A0A8J2X386"/>
<evidence type="ECO:0000313" key="3">
    <source>
        <dbReference type="Proteomes" id="UP000789595"/>
    </source>
</evidence>
<name>A0A8J2X386_9STRA</name>
<proteinExistence type="predicted"/>
<reference evidence="2" key="1">
    <citation type="submission" date="2021-11" db="EMBL/GenBank/DDBJ databases">
        <authorList>
            <consortium name="Genoscope - CEA"/>
            <person name="William W."/>
        </authorList>
    </citation>
    <scope>NUCLEOTIDE SEQUENCE</scope>
</reference>
<keyword evidence="3" id="KW-1185">Reference proteome</keyword>
<gene>
    <name evidence="2" type="ORF">PECAL_5P16880</name>
</gene>
<feature type="compositionally biased region" description="Pro residues" evidence="1">
    <location>
        <begin position="401"/>
        <end position="415"/>
    </location>
</feature>
<sequence>MYAREFVPGQGLWGDAPKNEDAPAPALPPGVAGGAFSSFPPPKDAPGPDKEWKPSADPTLAVGGPPPMGSQPNQWIGPNQVPDAQALGPGPPPGGAGCVLFWDLAGCRPGGTDAGKGVKQSVRSLYGDVRSARAYGDVAALPAITRAGLQAAGVLLIDTGPAGMTDRSPIIVDLFDYALDHATNRKDEKAPILVVALGGAPREQFGLAFARLAERGFKLALIRPRDSPCARYDGGCIGVHDWASVRPGDDNDIVAMCFKCGWRNCRRVHPRRCSALVCCALCGQTSHDTRYHTEFQQYVSRRANETTQRQVEAAAAQGLTIPHYNAPRLTAIPPAFPNQYPGQMPSPGLAALQHAMRQQGGPPPPRPPYPGQPGSPPRPFAPMNAMGAMMGTLDLSGGAPPWQPGAPPPVPPLSPPALLQPQAFPPAPSAPPPAVPPPAPAAAPPPAEKPVPAPKEPPTTVSPPTPPPPGLEPPPAEPAEDPVDLSRLHYGVEDYVKMGVPEEDARAILRAVNKLAKDRDAAQGPPDAAPAADAAAAV</sequence>
<accession>A0A8J2X386</accession>
<feature type="compositionally biased region" description="Pro residues" evidence="1">
    <location>
        <begin position="423"/>
        <end position="477"/>
    </location>
</feature>
<dbReference type="OrthoDB" id="549353at2759"/>
<protein>
    <recommendedName>
        <fullName evidence="4">NYN domain-containing protein</fullName>
    </recommendedName>
</protein>
<evidence type="ECO:0000313" key="2">
    <source>
        <dbReference type="EMBL" id="CAH0377107.1"/>
    </source>
</evidence>
<dbReference type="Proteomes" id="UP000789595">
    <property type="component" value="Unassembled WGS sequence"/>
</dbReference>